<dbReference type="InterPro" id="IPR036452">
    <property type="entry name" value="Ribo_hydro-like"/>
</dbReference>
<accession>A0ABS3JNM8</accession>
<sequence length="438" mass="48779">MKHLRKVTCIRLTVLLALAFLVQCGIAAWAKPKPRLLISTDIGGTDPDDFQSMIHLLMYADRFQIEGLVASPYGKGRKKDILDMIDLYEKDLIQLKKHSPAFIDPNSLRKVCKQGAIPEAPYTGFRTATEGSDWIITCAKKKSSQPLWVLVWGGLEDVAQALHDAPEIKEKIKVYWIGGPNKKWSVNAYAYIAQNHPDLWMIEANATYRGLIIDTESPAKLKADSFYSNYIQGRGAMGKSFINYYKGDIKMGDTPSVAYLLNGNPANPTGESWGGSFTPIKRSSHTIFNRNSTETDTVATYAVLEWVFKGPTLAIPGDSVCFTLNTGGQIWPGYYLGGGKYSVRYSPKQAETGVYTTVSTIQALNGQTGKYVSVAPWPGKPGPDDYLPGSHWYGDRQEPAFFLGVQQGAKTVSTYRDAFLLDWAKRWKWLYHDGPMND</sequence>
<dbReference type="InterPro" id="IPR011483">
    <property type="entry name" value="Sde182_NH-like"/>
</dbReference>
<reference evidence="3 4" key="1">
    <citation type="submission" date="2021-03" db="EMBL/GenBank/DDBJ databases">
        <title>Fibrella sp. HMF5405 genome sequencing and assembly.</title>
        <authorList>
            <person name="Kang H."/>
            <person name="Kim H."/>
            <person name="Bae S."/>
            <person name="Joh K."/>
        </authorList>
    </citation>
    <scope>NUCLEOTIDE SEQUENCE [LARGE SCALE GENOMIC DNA]</scope>
    <source>
        <strain evidence="3 4">HMF5405</strain>
    </source>
</reference>
<evidence type="ECO:0000259" key="1">
    <source>
        <dbReference type="Pfam" id="PF07632"/>
    </source>
</evidence>
<dbReference type="Pfam" id="PF16586">
    <property type="entry name" value="DUF5060"/>
    <property type="match status" value="1"/>
</dbReference>
<protein>
    <submittedName>
        <fullName evidence="3">DUF1593 domain-containing protein</fullName>
    </submittedName>
</protein>
<dbReference type="SUPFAM" id="SSF53590">
    <property type="entry name" value="Nucleoside hydrolase"/>
    <property type="match status" value="1"/>
</dbReference>
<organism evidence="3 4">
    <name type="scientific">Fibrella forsythiae</name>
    <dbReference type="NCBI Taxonomy" id="2817061"/>
    <lineage>
        <taxon>Bacteria</taxon>
        <taxon>Pseudomonadati</taxon>
        <taxon>Bacteroidota</taxon>
        <taxon>Cytophagia</taxon>
        <taxon>Cytophagales</taxon>
        <taxon>Spirosomataceae</taxon>
        <taxon>Fibrella</taxon>
    </lineage>
</organism>
<dbReference type="EMBL" id="JAFMYW010000005">
    <property type="protein sequence ID" value="MBO0950522.1"/>
    <property type="molecule type" value="Genomic_DNA"/>
</dbReference>
<comment type="caution">
    <text evidence="3">The sequence shown here is derived from an EMBL/GenBank/DDBJ whole genome shotgun (WGS) entry which is preliminary data.</text>
</comment>
<dbReference type="InterPro" id="IPR013783">
    <property type="entry name" value="Ig-like_fold"/>
</dbReference>
<proteinExistence type="predicted"/>
<evidence type="ECO:0000313" key="3">
    <source>
        <dbReference type="EMBL" id="MBO0950522.1"/>
    </source>
</evidence>
<feature type="domain" description="DUF5060" evidence="2">
    <location>
        <begin position="298"/>
        <end position="359"/>
    </location>
</feature>
<keyword evidence="4" id="KW-1185">Reference proteome</keyword>
<dbReference type="Pfam" id="PF07632">
    <property type="entry name" value="Sde182_NH-like"/>
    <property type="match status" value="1"/>
</dbReference>
<dbReference type="Gene3D" id="2.60.40.10">
    <property type="entry name" value="Immunoglobulins"/>
    <property type="match status" value="1"/>
</dbReference>
<evidence type="ECO:0000259" key="2">
    <source>
        <dbReference type="Pfam" id="PF16586"/>
    </source>
</evidence>
<feature type="domain" description="Cellulose-binding Sde182 nucleoside hydrolase-like" evidence="1">
    <location>
        <begin position="35"/>
        <end position="277"/>
    </location>
</feature>
<name>A0ABS3JNM8_9BACT</name>
<dbReference type="Gene3D" id="3.90.245.10">
    <property type="entry name" value="Ribonucleoside hydrolase-like"/>
    <property type="match status" value="1"/>
</dbReference>
<evidence type="ECO:0000313" key="4">
    <source>
        <dbReference type="Proteomes" id="UP000664628"/>
    </source>
</evidence>
<dbReference type="InterPro" id="IPR032260">
    <property type="entry name" value="DUF5060"/>
</dbReference>
<dbReference type="RefSeq" id="WP_207330467.1">
    <property type="nucleotide sequence ID" value="NZ_JAFMYW010000005.1"/>
</dbReference>
<dbReference type="Proteomes" id="UP000664628">
    <property type="component" value="Unassembled WGS sequence"/>
</dbReference>
<gene>
    <name evidence="3" type="ORF">J2I46_18140</name>
</gene>